<dbReference type="Pfam" id="PF21313">
    <property type="entry name" value="EthR_C"/>
    <property type="match status" value="1"/>
</dbReference>
<dbReference type="Gene3D" id="1.10.10.60">
    <property type="entry name" value="Homeodomain-like"/>
    <property type="match status" value="1"/>
</dbReference>
<dbReference type="SUPFAM" id="SSF48498">
    <property type="entry name" value="Tetracyclin repressor-like, C-terminal domain"/>
    <property type="match status" value="1"/>
</dbReference>
<dbReference type="PANTHER" id="PTHR43479:SF11">
    <property type="entry name" value="ACREF_ENVCD OPERON REPRESSOR-RELATED"/>
    <property type="match status" value="1"/>
</dbReference>
<feature type="DNA-binding region" description="H-T-H motif" evidence="2">
    <location>
        <begin position="37"/>
        <end position="56"/>
    </location>
</feature>
<name>A0A2T4UMP4_9ACTN</name>
<protein>
    <submittedName>
        <fullName evidence="4">TetR/AcrR family transcriptional regulator</fullName>
    </submittedName>
</protein>
<dbReference type="RefSeq" id="WP_107569232.1">
    <property type="nucleotide sequence ID" value="NZ_PYYB01000001.1"/>
</dbReference>
<dbReference type="InterPro" id="IPR036271">
    <property type="entry name" value="Tet_transcr_reg_TetR-rel_C_sf"/>
</dbReference>
<dbReference type="InterPro" id="IPR049397">
    <property type="entry name" value="EthR_C"/>
</dbReference>
<dbReference type="Pfam" id="PF00440">
    <property type="entry name" value="TetR_N"/>
    <property type="match status" value="1"/>
</dbReference>
<sequence>MARTADDPSPKRAAIQAAVLQATEDLLAEGASFPDLGIERIATRAGISRTAFYFYFKDKRELLARLTEDLSDELYRQADIWFSGGEDPHQEMHAALTAIQGVYRDHAPLVRAVVEAAAGGPEVAAFWRTLLGRFVDAAAERIAAERPEGTVLGAPHPTAFALVWMVERAFYEQLAQGEPYAPEELVDALCGIFMRTVYGVR</sequence>
<dbReference type="OrthoDB" id="5242520at2"/>
<dbReference type="GO" id="GO:0003677">
    <property type="term" value="F:DNA binding"/>
    <property type="evidence" value="ECO:0007669"/>
    <property type="project" value="UniProtKB-UniRule"/>
</dbReference>
<gene>
    <name evidence="4" type="ORF">C7Y72_13205</name>
</gene>
<dbReference type="Proteomes" id="UP000240739">
    <property type="component" value="Unassembled WGS sequence"/>
</dbReference>
<dbReference type="PROSITE" id="PS50977">
    <property type="entry name" value="HTH_TETR_2"/>
    <property type="match status" value="1"/>
</dbReference>
<dbReference type="EMBL" id="PYYB01000001">
    <property type="protein sequence ID" value="PTL60526.1"/>
    <property type="molecule type" value="Genomic_DNA"/>
</dbReference>
<reference evidence="4 5" key="1">
    <citation type="submission" date="2018-03" db="EMBL/GenBank/DDBJ databases">
        <title>Aquarubrobacter algicola gen. nov., sp. nov., a novel actinobacterium isolated from shallow eutrophic lake during the end of cyanobacterial harmful algal blooms.</title>
        <authorList>
            <person name="Chun S.J."/>
        </authorList>
    </citation>
    <scope>NUCLEOTIDE SEQUENCE [LARGE SCALE GENOMIC DNA]</scope>
    <source>
        <strain evidence="4 5">Seoho-28</strain>
    </source>
</reference>
<evidence type="ECO:0000313" key="4">
    <source>
        <dbReference type="EMBL" id="PTL60526.1"/>
    </source>
</evidence>
<evidence type="ECO:0000313" key="5">
    <source>
        <dbReference type="Proteomes" id="UP000240739"/>
    </source>
</evidence>
<proteinExistence type="predicted"/>
<accession>A0A2T4UMP4</accession>
<keyword evidence="1 2" id="KW-0238">DNA-binding</keyword>
<evidence type="ECO:0000256" key="2">
    <source>
        <dbReference type="PROSITE-ProRule" id="PRU00335"/>
    </source>
</evidence>
<keyword evidence="5" id="KW-1185">Reference proteome</keyword>
<comment type="caution">
    <text evidence="4">The sequence shown here is derived from an EMBL/GenBank/DDBJ whole genome shotgun (WGS) entry which is preliminary data.</text>
</comment>
<feature type="domain" description="HTH tetR-type" evidence="3">
    <location>
        <begin position="13"/>
        <end position="74"/>
    </location>
</feature>
<dbReference type="InterPro" id="IPR050624">
    <property type="entry name" value="HTH-type_Tx_Regulator"/>
</dbReference>
<evidence type="ECO:0000256" key="1">
    <source>
        <dbReference type="ARBA" id="ARBA00023125"/>
    </source>
</evidence>
<dbReference type="InterPro" id="IPR009057">
    <property type="entry name" value="Homeodomain-like_sf"/>
</dbReference>
<dbReference type="SUPFAM" id="SSF46689">
    <property type="entry name" value="Homeodomain-like"/>
    <property type="match status" value="1"/>
</dbReference>
<organism evidence="4 5">
    <name type="scientific">Paraconexibacter algicola</name>
    <dbReference type="NCBI Taxonomy" id="2133960"/>
    <lineage>
        <taxon>Bacteria</taxon>
        <taxon>Bacillati</taxon>
        <taxon>Actinomycetota</taxon>
        <taxon>Thermoleophilia</taxon>
        <taxon>Solirubrobacterales</taxon>
        <taxon>Paraconexibacteraceae</taxon>
        <taxon>Paraconexibacter</taxon>
    </lineage>
</organism>
<dbReference type="Gene3D" id="1.10.357.10">
    <property type="entry name" value="Tetracycline Repressor, domain 2"/>
    <property type="match status" value="1"/>
</dbReference>
<dbReference type="AlphaFoldDB" id="A0A2T4UMP4"/>
<evidence type="ECO:0000259" key="3">
    <source>
        <dbReference type="PROSITE" id="PS50977"/>
    </source>
</evidence>
<dbReference type="PANTHER" id="PTHR43479">
    <property type="entry name" value="ACREF/ENVCD OPERON REPRESSOR-RELATED"/>
    <property type="match status" value="1"/>
</dbReference>
<dbReference type="InterPro" id="IPR001647">
    <property type="entry name" value="HTH_TetR"/>
</dbReference>